<dbReference type="GO" id="GO:0005737">
    <property type="term" value="C:cytoplasm"/>
    <property type="evidence" value="ECO:0007669"/>
    <property type="project" value="UniProtKB-SubCell"/>
</dbReference>
<evidence type="ECO:0000256" key="1">
    <source>
        <dbReference type="ARBA" id="ARBA00004496"/>
    </source>
</evidence>
<gene>
    <name evidence="6" type="ORF">RDI58_020530</name>
</gene>
<proteinExistence type="predicted"/>
<evidence type="ECO:0000256" key="4">
    <source>
        <dbReference type="ARBA" id="ARBA00022737"/>
    </source>
</evidence>
<sequence>MKDLMPTVLEDHRCRVAAARASVKLILYYSTPASYCKFYGLLKHVILTLFVALGEEDLVCSLLEDLIVLVGVETEVFKVNIGVVVKYMVRIAENSKLGEKLRQLSIEFIVTLAEDREIGCGMMQMVPKEEVTKLLSVM</sequence>
<evidence type="ECO:0000313" key="7">
    <source>
        <dbReference type="Proteomes" id="UP001371456"/>
    </source>
</evidence>
<dbReference type="Gene3D" id="1.25.10.10">
    <property type="entry name" value="Leucine-rich Repeat Variant"/>
    <property type="match status" value="1"/>
</dbReference>
<keyword evidence="4" id="KW-0677">Repeat</keyword>
<organism evidence="6 7">
    <name type="scientific">Solanum bulbocastanum</name>
    <name type="common">Wild potato</name>
    <dbReference type="NCBI Taxonomy" id="147425"/>
    <lineage>
        <taxon>Eukaryota</taxon>
        <taxon>Viridiplantae</taxon>
        <taxon>Streptophyta</taxon>
        <taxon>Embryophyta</taxon>
        <taxon>Tracheophyta</taxon>
        <taxon>Spermatophyta</taxon>
        <taxon>Magnoliopsida</taxon>
        <taxon>eudicotyledons</taxon>
        <taxon>Gunneridae</taxon>
        <taxon>Pentapetalae</taxon>
        <taxon>asterids</taxon>
        <taxon>lamiids</taxon>
        <taxon>Solanales</taxon>
        <taxon>Solanaceae</taxon>
        <taxon>Solanoideae</taxon>
        <taxon>Solaneae</taxon>
        <taxon>Solanum</taxon>
    </lineage>
</organism>
<protein>
    <submittedName>
        <fullName evidence="6">Uncharacterized protein</fullName>
    </submittedName>
</protein>
<name>A0AAN8TA48_SOLBU</name>
<accession>A0AAN8TA48</accession>
<evidence type="ECO:0000256" key="2">
    <source>
        <dbReference type="ARBA" id="ARBA00022448"/>
    </source>
</evidence>
<dbReference type="InterPro" id="IPR040122">
    <property type="entry name" value="Importin_beta"/>
</dbReference>
<evidence type="ECO:0000313" key="6">
    <source>
        <dbReference type="EMBL" id="KAK6782734.1"/>
    </source>
</evidence>
<dbReference type="InterPro" id="IPR011989">
    <property type="entry name" value="ARM-like"/>
</dbReference>
<comment type="caution">
    <text evidence="6">The sequence shown here is derived from an EMBL/GenBank/DDBJ whole genome shotgun (WGS) entry which is preliminary data.</text>
</comment>
<reference evidence="6 7" key="1">
    <citation type="submission" date="2024-02" db="EMBL/GenBank/DDBJ databases">
        <title>de novo genome assembly of Solanum bulbocastanum strain 11H21.</title>
        <authorList>
            <person name="Hosaka A.J."/>
        </authorList>
    </citation>
    <scope>NUCLEOTIDE SEQUENCE [LARGE SCALE GENOMIC DNA]</scope>
    <source>
        <tissue evidence="6">Young leaves</tissue>
    </source>
</reference>
<comment type="subcellular location">
    <subcellularLocation>
        <location evidence="1">Cytoplasm</location>
    </subcellularLocation>
</comment>
<evidence type="ECO:0000256" key="3">
    <source>
        <dbReference type="ARBA" id="ARBA00022490"/>
    </source>
</evidence>
<dbReference type="EMBL" id="JBANQN010000008">
    <property type="protein sequence ID" value="KAK6782734.1"/>
    <property type="molecule type" value="Genomic_DNA"/>
</dbReference>
<keyword evidence="2" id="KW-0813">Transport</keyword>
<dbReference type="PANTHER" id="PTHR10527">
    <property type="entry name" value="IMPORTIN BETA"/>
    <property type="match status" value="1"/>
</dbReference>
<keyword evidence="5" id="KW-0653">Protein transport</keyword>
<keyword evidence="7" id="KW-1185">Reference proteome</keyword>
<dbReference type="AlphaFoldDB" id="A0AAN8TA48"/>
<evidence type="ECO:0000256" key="5">
    <source>
        <dbReference type="ARBA" id="ARBA00022927"/>
    </source>
</evidence>
<keyword evidence="3" id="KW-0963">Cytoplasm</keyword>
<dbReference type="GO" id="GO:0006606">
    <property type="term" value="P:protein import into nucleus"/>
    <property type="evidence" value="ECO:0007669"/>
    <property type="project" value="InterPro"/>
</dbReference>
<dbReference type="Proteomes" id="UP001371456">
    <property type="component" value="Unassembled WGS sequence"/>
</dbReference>